<feature type="region of interest" description="Disordered" evidence="1">
    <location>
        <begin position="1"/>
        <end position="66"/>
    </location>
</feature>
<feature type="compositionally biased region" description="Acidic residues" evidence="1">
    <location>
        <begin position="22"/>
        <end position="34"/>
    </location>
</feature>
<evidence type="ECO:0000313" key="2">
    <source>
        <dbReference type="EMBL" id="KIK91123.1"/>
    </source>
</evidence>
<evidence type="ECO:0000256" key="1">
    <source>
        <dbReference type="SAM" id="MobiDB-lite"/>
    </source>
</evidence>
<sequence length="102" mass="11214">MWSRQPVDNPYGSDIIASGPVGDDEEEGEDEVPELEQGFSPWNDEDAPDGKQTGVRSRGKPRHQGQWPASLVYANLAEKQLSPCPWQAYFTSRGASCGCPTF</sequence>
<protein>
    <submittedName>
        <fullName evidence="2">Uncharacterized protein</fullName>
    </submittedName>
</protein>
<dbReference type="EMBL" id="KN825425">
    <property type="protein sequence ID" value="KIK91123.1"/>
    <property type="molecule type" value="Genomic_DNA"/>
</dbReference>
<reference evidence="2 3" key="1">
    <citation type="submission" date="2014-04" db="EMBL/GenBank/DDBJ databases">
        <authorList>
            <consortium name="DOE Joint Genome Institute"/>
            <person name="Kuo A."/>
            <person name="Kohler A."/>
            <person name="Jargeat P."/>
            <person name="Nagy L.G."/>
            <person name="Floudas D."/>
            <person name="Copeland A."/>
            <person name="Barry K.W."/>
            <person name="Cichocki N."/>
            <person name="Veneault-Fourrey C."/>
            <person name="LaButti K."/>
            <person name="Lindquist E.A."/>
            <person name="Lipzen A."/>
            <person name="Lundell T."/>
            <person name="Morin E."/>
            <person name="Murat C."/>
            <person name="Sun H."/>
            <person name="Tunlid A."/>
            <person name="Henrissat B."/>
            <person name="Grigoriev I.V."/>
            <person name="Hibbett D.S."/>
            <person name="Martin F."/>
            <person name="Nordberg H.P."/>
            <person name="Cantor M.N."/>
            <person name="Hua S.X."/>
        </authorList>
    </citation>
    <scope>NUCLEOTIDE SEQUENCE [LARGE SCALE GENOMIC DNA]</scope>
    <source>
        <strain evidence="2 3">Ve08.2h10</strain>
    </source>
</reference>
<dbReference type="HOGENOM" id="CLU_2278363_0_0_1"/>
<accession>A0A0D0DJ75</accession>
<evidence type="ECO:0000313" key="3">
    <source>
        <dbReference type="Proteomes" id="UP000054538"/>
    </source>
</evidence>
<proteinExistence type="predicted"/>
<dbReference type="InParanoid" id="A0A0D0DJ75"/>
<reference evidence="3" key="2">
    <citation type="submission" date="2015-01" db="EMBL/GenBank/DDBJ databases">
        <title>Evolutionary Origins and Diversification of the Mycorrhizal Mutualists.</title>
        <authorList>
            <consortium name="DOE Joint Genome Institute"/>
            <consortium name="Mycorrhizal Genomics Consortium"/>
            <person name="Kohler A."/>
            <person name="Kuo A."/>
            <person name="Nagy L.G."/>
            <person name="Floudas D."/>
            <person name="Copeland A."/>
            <person name="Barry K.W."/>
            <person name="Cichocki N."/>
            <person name="Veneault-Fourrey C."/>
            <person name="LaButti K."/>
            <person name="Lindquist E.A."/>
            <person name="Lipzen A."/>
            <person name="Lundell T."/>
            <person name="Morin E."/>
            <person name="Murat C."/>
            <person name="Riley R."/>
            <person name="Ohm R."/>
            <person name="Sun H."/>
            <person name="Tunlid A."/>
            <person name="Henrissat B."/>
            <person name="Grigoriev I.V."/>
            <person name="Hibbett D.S."/>
            <person name="Martin F."/>
        </authorList>
    </citation>
    <scope>NUCLEOTIDE SEQUENCE [LARGE SCALE GENOMIC DNA]</scope>
    <source>
        <strain evidence="3">Ve08.2h10</strain>
    </source>
</reference>
<gene>
    <name evidence="2" type="ORF">PAXRUDRAFT_27159</name>
</gene>
<name>A0A0D0DJ75_9AGAM</name>
<organism evidence="2 3">
    <name type="scientific">Paxillus rubicundulus Ve08.2h10</name>
    <dbReference type="NCBI Taxonomy" id="930991"/>
    <lineage>
        <taxon>Eukaryota</taxon>
        <taxon>Fungi</taxon>
        <taxon>Dikarya</taxon>
        <taxon>Basidiomycota</taxon>
        <taxon>Agaricomycotina</taxon>
        <taxon>Agaricomycetes</taxon>
        <taxon>Agaricomycetidae</taxon>
        <taxon>Boletales</taxon>
        <taxon>Paxilineae</taxon>
        <taxon>Paxillaceae</taxon>
        <taxon>Paxillus</taxon>
    </lineage>
</organism>
<keyword evidence="3" id="KW-1185">Reference proteome</keyword>
<dbReference type="AlphaFoldDB" id="A0A0D0DJ75"/>
<dbReference type="Proteomes" id="UP000054538">
    <property type="component" value="Unassembled WGS sequence"/>
</dbReference>